<dbReference type="PANTHER" id="PTHR38471:SF2">
    <property type="entry name" value="FOUR HELIX BUNDLE PROTEIN"/>
    <property type="match status" value="1"/>
</dbReference>
<evidence type="ECO:0000313" key="2">
    <source>
        <dbReference type="Proteomes" id="UP000176633"/>
    </source>
</evidence>
<dbReference type="NCBIfam" id="TIGR02436">
    <property type="entry name" value="four helix bundle protein"/>
    <property type="match status" value="1"/>
</dbReference>
<dbReference type="Gene3D" id="1.20.1440.60">
    <property type="entry name" value="23S rRNA-intervening sequence"/>
    <property type="match status" value="1"/>
</dbReference>
<protein>
    <submittedName>
        <fullName evidence="1">Four helix bundle protein</fullName>
    </submittedName>
</protein>
<dbReference type="InterPro" id="IPR012657">
    <property type="entry name" value="23S_rRNA-intervening_sequence"/>
</dbReference>
<organism evidence="1 2">
    <name type="scientific">Candidatus Jorgensenbacteria bacterium RIFCSPLOWO2_12_FULL_42_11</name>
    <dbReference type="NCBI Taxonomy" id="1798473"/>
    <lineage>
        <taxon>Bacteria</taxon>
        <taxon>Candidatus Joergenseniibacteriota</taxon>
    </lineage>
</organism>
<name>A0A1F6C409_9BACT</name>
<sequence length="123" mass="14215">MNQLSNNYNLEERTAKFGENVIGFCSNIKQDAITRPLIGQLIRSGTSIGANYMEANGASSKRDFGNKIFICKKEAQETKHWLRMMAKCLPERKEEIRKLWQEAQELTMIFQKITTSLRNKNNN</sequence>
<reference evidence="1 2" key="1">
    <citation type="journal article" date="2016" name="Nat. Commun.">
        <title>Thousands of microbial genomes shed light on interconnected biogeochemical processes in an aquifer system.</title>
        <authorList>
            <person name="Anantharaman K."/>
            <person name="Brown C.T."/>
            <person name="Hug L.A."/>
            <person name="Sharon I."/>
            <person name="Castelle C.J."/>
            <person name="Probst A.J."/>
            <person name="Thomas B.C."/>
            <person name="Singh A."/>
            <person name="Wilkins M.J."/>
            <person name="Karaoz U."/>
            <person name="Brodie E.L."/>
            <person name="Williams K.H."/>
            <person name="Hubbard S.S."/>
            <person name="Banfield J.F."/>
        </authorList>
    </citation>
    <scope>NUCLEOTIDE SEQUENCE [LARGE SCALE GENOMIC DNA]</scope>
</reference>
<dbReference type="PANTHER" id="PTHR38471">
    <property type="entry name" value="FOUR HELIX BUNDLE PROTEIN"/>
    <property type="match status" value="1"/>
</dbReference>
<accession>A0A1F6C409</accession>
<dbReference type="PIRSF" id="PIRSF035652">
    <property type="entry name" value="CHP02436"/>
    <property type="match status" value="1"/>
</dbReference>
<dbReference type="EMBL" id="MFKM01000003">
    <property type="protein sequence ID" value="OGG43881.1"/>
    <property type="molecule type" value="Genomic_DNA"/>
</dbReference>
<dbReference type="Pfam" id="PF05635">
    <property type="entry name" value="23S_rRNA_IVP"/>
    <property type="match status" value="1"/>
</dbReference>
<dbReference type="InterPro" id="IPR036583">
    <property type="entry name" value="23S_rRNA_IVS_sf"/>
</dbReference>
<proteinExistence type="predicted"/>
<dbReference type="AlphaFoldDB" id="A0A1F6C409"/>
<dbReference type="Proteomes" id="UP000176633">
    <property type="component" value="Unassembled WGS sequence"/>
</dbReference>
<dbReference type="SUPFAM" id="SSF158446">
    <property type="entry name" value="IVS-encoded protein-like"/>
    <property type="match status" value="1"/>
</dbReference>
<dbReference type="STRING" id="1798473.A3G50_00365"/>
<gene>
    <name evidence="1" type="ORF">A3G50_00365</name>
</gene>
<comment type="caution">
    <text evidence="1">The sequence shown here is derived from an EMBL/GenBank/DDBJ whole genome shotgun (WGS) entry which is preliminary data.</text>
</comment>
<evidence type="ECO:0000313" key="1">
    <source>
        <dbReference type="EMBL" id="OGG43881.1"/>
    </source>
</evidence>